<dbReference type="AlphaFoldDB" id="A0A9D2FYX5"/>
<name>A0A9D2FYX5_9BACT</name>
<keyword evidence="1" id="KW-0472">Membrane</keyword>
<evidence type="ECO:0000313" key="3">
    <source>
        <dbReference type="Proteomes" id="UP000824055"/>
    </source>
</evidence>
<proteinExistence type="predicted"/>
<gene>
    <name evidence="2" type="ORF">H9966_05675</name>
</gene>
<dbReference type="Proteomes" id="UP000824055">
    <property type="component" value="Unassembled WGS sequence"/>
</dbReference>
<keyword evidence="1" id="KW-1133">Transmembrane helix</keyword>
<protein>
    <submittedName>
        <fullName evidence="2">Uncharacterized protein</fullName>
    </submittedName>
</protein>
<keyword evidence="1" id="KW-0812">Transmembrane</keyword>
<dbReference type="EMBL" id="DXBE01000043">
    <property type="protein sequence ID" value="HIZ69362.1"/>
    <property type="molecule type" value="Genomic_DNA"/>
</dbReference>
<reference evidence="2" key="1">
    <citation type="journal article" date="2021" name="PeerJ">
        <title>Extensive microbial diversity within the chicken gut microbiome revealed by metagenomics and culture.</title>
        <authorList>
            <person name="Gilroy R."/>
            <person name="Ravi A."/>
            <person name="Getino M."/>
            <person name="Pursley I."/>
            <person name="Horton D.L."/>
            <person name="Alikhan N.F."/>
            <person name="Baker D."/>
            <person name="Gharbi K."/>
            <person name="Hall N."/>
            <person name="Watson M."/>
            <person name="Adriaenssens E.M."/>
            <person name="Foster-Nyarko E."/>
            <person name="Jarju S."/>
            <person name="Secka A."/>
            <person name="Antonio M."/>
            <person name="Oren A."/>
            <person name="Chaudhuri R.R."/>
            <person name="La Ragione R."/>
            <person name="Hildebrand F."/>
            <person name="Pallen M.J."/>
        </authorList>
    </citation>
    <scope>NUCLEOTIDE SEQUENCE</scope>
    <source>
        <strain evidence="2">ChiHecec3B27-8219</strain>
    </source>
</reference>
<organism evidence="2 3">
    <name type="scientific">Candidatus Prevotella avicola</name>
    <dbReference type="NCBI Taxonomy" id="2838738"/>
    <lineage>
        <taxon>Bacteria</taxon>
        <taxon>Pseudomonadati</taxon>
        <taxon>Bacteroidota</taxon>
        <taxon>Bacteroidia</taxon>
        <taxon>Bacteroidales</taxon>
        <taxon>Prevotellaceae</taxon>
        <taxon>Prevotella</taxon>
    </lineage>
</organism>
<evidence type="ECO:0000313" key="2">
    <source>
        <dbReference type="EMBL" id="HIZ69362.1"/>
    </source>
</evidence>
<feature type="transmembrane region" description="Helical" evidence="1">
    <location>
        <begin position="6"/>
        <end position="28"/>
    </location>
</feature>
<comment type="caution">
    <text evidence="2">The sequence shown here is derived from an EMBL/GenBank/DDBJ whole genome shotgun (WGS) entry which is preliminary data.</text>
</comment>
<accession>A0A9D2FYX5</accession>
<evidence type="ECO:0000256" key="1">
    <source>
        <dbReference type="SAM" id="Phobius"/>
    </source>
</evidence>
<reference evidence="2" key="2">
    <citation type="submission" date="2021-04" db="EMBL/GenBank/DDBJ databases">
        <authorList>
            <person name="Gilroy R."/>
        </authorList>
    </citation>
    <scope>NUCLEOTIDE SEQUENCE</scope>
    <source>
        <strain evidence="2">ChiHecec3B27-8219</strain>
    </source>
</reference>
<sequence>MMTFNGTITLWTAIVSLLLIAFLIKGVAKMLETKKRHGRGSKLVEVGKEKEIFFVPGDEYLEGDDERRTR</sequence>